<gene>
    <name evidence="5" type="ORF">HMPREF0548_0919</name>
</gene>
<proteinExistence type="predicted"/>
<dbReference type="eggNOG" id="COG2207">
    <property type="taxonomic scope" value="Bacteria"/>
</dbReference>
<dbReference type="Gene3D" id="1.10.10.60">
    <property type="entry name" value="Homeodomain-like"/>
    <property type="match status" value="2"/>
</dbReference>
<protein>
    <submittedName>
        <fullName evidence="5">Transcriptional regulator, AraC family</fullName>
    </submittedName>
</protein>
<feature type="domain" description="HTH araC/xylS-type" evidence="4">
    <location>
        <begin position="136"/>
        <end position="237"/>
    </location>
</feature>
<dbReference type="InterPro" id="IPR018060">
    <property type="entry name" value="HTH_AraC"/>
</dbReference>
<dbReference type="HOGENOM" id="CLU_000445_88_0_9"/>
<dbReference type="RefSeq" id="WP_007125447.1">
    <property type="nucleotide sequence ID" value="NZ_AZFO01000002.1"/>
</dbReference>
<name>C2EMM3_9LACO</name>
<dbReference type="SMART" id="SM00342">
    <property type="entry name" value="HTH_ARAC"/>
    <property type="match status" value="1"/>
</dbReference>
<comment type="caution">
    <text evidence="5">The sequence shown here is derived from an EMBL/GenBank/DDBJ whole genome shotgun (WGS) entry which is preliminary data.</text>
</comment>
<evidence type="ECO:0000259" key="4">
    <source>
        <dbReference type="PROSITE" id="PS01124"/>
    </source>
</evidence>
<dbReference type="PATRIC" id="fig|525365.8.peg.689"/>
<dbReference type="GO" id="GO:0043565">
    <property type="term" value="F:sequence-specific DNA binding"/>
    <property type="evidence" value="ECO:0007669"/>
    <property type="project" value="InterPro"/>
</dbReference>
<evidence type="ECO:0000256" key="2">
    <source>
        <dbReference type="ARBA" id="ARBA00023125"/>
    </source>
</evidence>
<dbReference type="GO" id="GO:0003700">
    <property type="term" value="F:DNA-binding transcription factor activity"/>
    <property type="evidence" value="ECO:0007669"/>
    <property type="project" value="InterPro"/>
</dbReference>
<dbReference type="Proteomes" id="UP000005583">
    <property type="component" value="Unassembled WGS sequence"/>
</dbReference>
<dbReference type="InterPro" id="IPR009057">
    <property type="entry name" value="Homeodomain-like_sf"/>
</dbReference>
<dbReference type="PROSITE" id="PS01124">
    <property type="entry name" value="HTH_ARAC_FAMILY_2"/>
    <property type="match status" value="1"/>
</dbReference>
<dbReference type="SUPFAM" id="SSF46689">
    <property type="entry name" value="Homeodomain-like"/>
    <property type="match status" value="1"/>
</dbReference>
<evidence type="ECO:0000256" key="1">
    <source>
        <dbReference type="ARBA" id="ARBA00023015"/>
    </source>
</evidence>
<reference evidence="5 6" key="1">
    <citation type="submission" date="2009-01" db="EMBL/GenBank/DDBJ databases">
        <authorList>
            <person name="Qin X."/>
            <person name="Bachman B."/>
            <person name="Battles P."/>
            <person name="Bell A."/>
            <person name="Bess C."/>
            <person name="Bickham C."/>
            <person name="Chaboub L."/>
            <person name="Chen D."/>
            <person name="Coyle M."/>
            <person name="Deiros D.R."/>
            <person name="Dinh H."/>
            <person name="Forbes L."/>
            <person name="Fowler G."/>
            <person name="Francisco L."/>
            <person name="Fu Q."/>
            <person name="Gubbala S."/>
            <person name="Hale W."/>
            <person name="Han Y."/>
            <person name="Hemphill L."/>
            <person name="Highlander S.K."/>
            <person name="Hirani K."/>
            <person name="Hogues M."/>
            <person name="Jackson L."/>
            <person name="Jakkamsetti A."/>
            <person name="Javaid M."/>
            <person name="Jiang H."/>
            <person name="Korchina V."/>
            <person name="Kovar C."/>
            <person name="Lara F."/>
            <person name="Lee S."/>
            <person name="Mata R."/>
            <person name="Mathew T."/>
            <person name="Moen C."/>
            <person name="Morales K."/>
            <person name="Munidasa M."/>
            <person name="Nazareth L."/>
            <person name="Ngo R."/>
            <person name="Nguyen L."/>
            <person name="Okwuonu G."/>
            <person name="Ongeri F."/>
            <person name="Patil S."/>
            <person name="Petrosino J."/>
            <person name="Pham C."/>
            <person name="Pham P."/>
            <person name="Pu L.-L."/>
            <person name="Puazo M."/>
            <person name="Raj R."/>
            <person name="Reid J."/>
            <person name="Rouhana J."/>
            <person name="Saada N."/>
            <person name="Shang Y."/>
            <person name="Simmons D."/>
            <person name="Thornton R."/>
            <person name="Warren J."/>
            <person name="Weissenberger G."/>
            <person name="Zhang J."/>
            <person name="Zhang L."/>
            <person name="Zhou C."/>
            <person name="Zhu D."/>
            <person name="Muzny D."/>
            <person name="Worley K."/>
            <person name="Gibbs R."/>
        </authorList>
    </citation>
    <scope>NUCLEOTIDE SEQUENCE [LARGE SCALE GENOMIC DNA]</scope>
    <source>
        <strain evidence="5 6">DSM 16047</strain>
    </source>
</reference>
<sequence length="245" mass="28942">MQIVEDEPIHLKEGDVLMMDIGCHHSVGQLNKNDLMINLIFNNKNISFDFLDKTHKKDSFIYQYLFNISLQNHNKQKFVIFPKNSDITDTMDDIINEYFSGFSYRGMIIDNYFNILLAKIIRNYPMIEKQIYDNRQQLLVDLLTEISNNYKTISLGKLATKYGYTKPYLSSLIKDLSGQTFIQLRTRKRLEQAQYLLNSSSYSIAKICNLVGVHNLNSFYTKFKEQYHMLPNDYRKKNYLNDTFI</sequence>
<dbReference type="Pfam" id="PF12833">
    <property type="entry name" value="HTH_18"/>
    <property type="match status" value="1"/>
</dbReference>
<dbReference type="AlphaFoldDB" id="C2EMM3"/>
<accession>C2EMM3</accession>
<evidence type="ECO:0000313" key="5">
    <source>
        <dbReference type="EMBL" id="EEJ72232.1"/>
    </source>
</evidence>
<evidence type="ECO:0000313" key="6">
    <source>
        <dbReference type="Proteomes" id="UP000005583"/>
    </source>
</evidence>
<dbReference type="EMBL" id="ACGU01000043">
    <property type="protein sequence ID" value="EEJ72232.1"/>
    <property type="molecule type" value="Genomic_DNA"/>
</dbReference>
<evidence type="ECO:0000256" key="3">
    <source>
        <dbReference type="ARBA" id="ARBA00023163"/>
    </source>
</evidence>
<dbReference type="PANTHER" id="PTHR43280:SF28">
    <property type="entry name" value="HTH-TYPE TRANSCRIPTIONAL ACTIVATOR RHAS"/>
    <property type="match status" value="1"/>
</dbReference>
<organism evidence="5 6">
    <name type="scientific">Lactobacillus ultunensis DSM 16047</name>
    <dbReference type="NCBI Taxonomy" id="525365"/>
    <lineage>
        <taxon>Bacteria</taxon>
        <taxon>Bacillati</taxon>
        <taxon>Bacillota</taxon>
        <taxon>Bacilli</taxon>
        <taxon>Lactobacillales</taxon>
        <taxon>Lactobacillaceae</taxon>
        <taxon>Lactobacillus</taxon>
    </lineage>
</organism>
<keyword evidence="3" id="KW-0804">Transcription</keyword>
<keyword evidence="6" id="KW-1185">Reference proteome</keyword>
<dbReference type="PANTHER" id="PTHR43280">
    <property type="entry name" value="ARAC-FAMILY TRANSCRIPTIONAL REGULATOR"/>
    <property type="match status" value="1"/>
</dbReference>
<dbReference type="STRING" id="525365.HMPREF0548_0919"/>
<keyword evidence="2" id="KW-0238">DNA-binding</keyword>
<keyword evidence="1" id="KW-0805">Transcription regulation</keyword>
<dbReference type="eggNOG" id="COG0662">
    <property type="taxonomic scope" value="Bacteria"/>
</dbReference>